<evidence type="ECO:0000313" key="2">
    <source>
        <dbReference type="Proteomes" id="UP000319502"/>
    </source>
</evidence>
<dbReference type="RefSeq" id="WP_144309957.1">
    <property type="nucleotide sequence ID" value="NZ_VMNK01000011.1"/>
</dbReference>
<evidence type="ECO:0000313" key="1">
    <source>
        <dbReference type="EMBL" id="TVO55347.1"/>
    </source>
</evidence>
<keyword evidence="2" id="KW-1185">Reference proteome</keyword>
<organism evidence="1 2">
    <name type="scientific">Denitromonas halophila</name>
    <dbReference type="NCBI Taxonomy" id="1629404"/>
    <lineage>
        <taxon>Bacteria</taxon>
        <taxon>Pseudomonadati</taxon>
        <taxon>Pseudomonadota</taxon>
        <taxon>Betaproteobacteria</taxon>
        <taxon>Rhodocyclales</taxon>
        <taxon>Zoogloeaceae</taxon>
        <taxon>Denitromonas</taxon>
    </lineage>
</organism>
<dbReference type="AlphaFoldDB" id="A0A557QR10"/>
<dbReference type="OrthoDB" id="7057642at2"/>
<dbReference type="Pfam" id="PF11161">
    <property type="entry name" value="DUF2944"/>
    <property type="match status" value="1"/>
</dbReference>
<protein>
    <submittedName>
        <fullName evidence="1">DUF2946 family protein</fullName>
    </submittedName>
</protein>
<dbReference type="InterPro" id="IPR021332">
    <property type="entry name" value="DUF2944"/>
</dbReference>
<reference evidence="1 2" key="1">
    <citation type="submission" date="2019-07" db="EMBL/GenBank/DDBJ databases">
        <title>The pathways for chlorine oxyanion respiration interact through the shared metabolite chlorate.</title>
        <authorList>
            <person name="Barnum T.P."/>
            <person name="Cheng Y."/>
            <person name="Hill K.A."/>
            <person name="Lucas L.N."/>
            <person name="Carlson H.K."/>
            <person name="Coates J.D."/>
        </authorList>
    </citation>
    <scope>NUCLEOTIDE SEQUENCE [LARGE SCALE GENOMIC DNA]</scope>
    <source>
        <strain evidence="1 2">SFB-3</strain>
    </source>
</reference>
<gene>
    <name evidence="1" type="ORF">FHP91_12775</name>
</gene>
<comment type="caution">
    <text evidence="1">The sequence shown here is derived from an EMBL/GenBank/DDBJ whole genome shotgun (WGS) entry which is preliminary data.</text>
</comment>
<sequence>MDELVRAAMAKWPDVPAVFGWLSLDARGRWRIADTLVEHTGLASFIGRNYLADTEGRWYFQNGPQQVFVSLAYTPWVLRLSADGALTTHTGSTAAAPTAAWLDEEGNLLISDSDGQIGLLHDADLAVAIERLRDIDGNSIDPDGLLDTKQWPADAGLSLATAWIALSPIQRSEVAARFGFTPEPTATDDHCRP</sequence>
<dbReference type="Proteomes" id="UP000319502">
    <property type="component" value="Unassembled WGS sequence"/>
</dbReference>
<proteinExistence type="predicted"/>
<name>A0A557QR10_9RHOO</name>
<dbReference type="EMBL" id="VMNK01000011">
    <property type="protein sequence ID" value="TVO55347.1"/>
    <property type="molecule type" value="Genomic_DNA"/>
</dbReference>
<accession>A0A557QR10</accession>